<feature type="binding site" evidence="14">
    <location>
        <begin position="244"/>
        <end position="245"/>
    </location>
    <ligand>
        <name>FMN</name>
        <dbReference type="ChEBI" id="CHEBI:58210"/>
    </ligand>
</feature>
<dbReference type="InterPro" id="IPR012135">
    <property type="entry name" value="Dihydroorotate_DH_1_2"/>
</dbReference>
<dbReference type="InterPro" id="IPR049622">
    <property type="entry name" value="Dihydroorotate_DH_I"/>
</dbReference>
<feature type="domain" description="Dihydroorotate dehydrogenase catalytic" evidence="15">
    <location>
        <begin position="7"/>
        <end position="287"/>
    </location>
</feature>
<evidence type="ECO:0000256" key="14">
    <source>
        <dbReference type="HAMAP-Rule" id="MF_00224"/>
    </source>
</evidence>
<evidence type="ECO:0000256" key="5">
    <source>
        <dbReference type="ARBA" id="ARBA00008008"/>
    </source>
</evidence>
<dbReference type="InterPro" id="IPR001295">
    <property type="entry name" value="Dihydroorotate_DH_CS"/>
</dbReference>
<dbReference type="CDD" id="cd04740">
    <property type="entry name" value="DHOD_1B_like"/>
    <property type="match status" value="1"/>
</dbReference>
<dbReference type="GO" id="GO:1990663">
    <property type="term" value="F:dihydroorotate dehydrogenase (fumarate) activity"/>
    <property type="evidence" value="ECO:0007669"/>
    <property type="project" value="UniProtKB-EC"/>
</dbReference>
<dbReference type="PROSITE" id="PS00911">
    <property type="entry name" value="DHODEHASE_1"/>
    <property type="match status" value="1"/>
</dbReference>
<keyword evidence="9 14" id="KW-0285">Flavoprotein</keyword>
<comment type="subunit">
    <text evidence="7">Homodimer.</text>
</comment>
<gene>
    <name evidence="14 16" type="primary">pyrD</name>
    <name evidence="16" type="ORF">GCM10007968_05690</name>
</gene>
<evidence type="ECO:0000313" key="16">
    <source>
        <dbReference type="EMBL" id="GGL44494.1"/>
    </source>
</evidence>
<feature type="binding site" evidence="14">
    <location>
        <position position="46"/>
    </location>
    <ligand>
        <name>substrate</name>
    </ligand>
</feature>
<reference evidence="16" key="1">
    <citation type="journal article" date="2014" name="Int. J. Syst. Evol. Microbiol.">
        <title>Complete genome sequence of Corynebacterium casei LMG S-19264T (=DSM 44701T), isolated from a smear-ripened cheese.</title>
        <authorList>
            <consortium name="US DOE Joint Genome Institute (JGI-PGF)"/>
            <person name="Walter F."/>
            <person name="Albersmeier A."/>
            <person name="Kalinowski J."/>
            <person name="Ruckert C."/>
        </authorList>
    </citation>
    <scope>NUCLEOTIDE SEQUENCE</scope>
    <source>
        <strain evidence="16">JCM 15325</strain>
    </source>
</reference>
<comment type="caution">
    <text evidence="14">Lacks conserved residue(s) required for the propagation of feature annotation.</text>
</comment>
<feature type="binding site" evidence="14">
    <location>
        <begin position="193"/>
        <end position="194"/>
    </location>
    <ligand>
        <name>substrate</name>
    </ligand>
</feature>
<feature type="binding site" evidence="14">
    <location>
        <begin position="70"/>
        <end position="74"/>
    </location>
    <ligand>
        <name>substrate</name>
    </ligand>
</feature>
<dbReference type="NCBIfam" id="NF005574">
    <property type="entry name" value="PRK07259.1"/>
    <property type="match status" value="1"/>
</dbReference>
<comment type="catalytic activity">
    <reaction evidence="1">
        <text>(S)-dihydroorotate + fumarate = orotate + succinate</text>
        <dbReference type="Rhea" id="RHEA:30059"/>
        <dbReference type="ChEBI" id="CHEBI:29806"/>
        <dbReference type="ChEBI" id="CHEBI:30031"/>
        <dbReference type="ChEBI" id="CHEBI:30839"/>
        <dbReference type="ChEBI" id="CHEBI:30864"/>
        <dbReference type="EC" id="1.3.98.1"/>
    </reaction>
</comment>
<dbReference type="FunFam" id="3.20.20.70:FF:000027">
    <property type="entry name" value="Dihydropyrimidine dehydrogenase [NADP(+)]"/>
    <property type="match status" value="1"/>
</dbReference>
<dbReference type="InterPro" id="IPR033888">
    <property type="entry name" value="DHOD_1B"/>
</dbReference>
<reference evidence="16" key="2">
    <citation type="submission" date="2020-09" db="EMBL/GenBank/DDBJ databases">
        <authorList>
            <person name="Sun Q."/>
            <person name="Ohkuma M."/>
        </authorList>
    </citation>
    <scope>NUCLEOTIDE SEQUENCE</scope>
    <source>
        <strain evidence="16">JCM 15325</strain>
    </source>
</reference>
<evidence type="ECO:0000259" key="15">
    <source>
        <dbReference type="Pfam" id="PF01180"/>
    </source>
</evidence>
<evidence type="ECO:0000256" key="7">
    <source>
        <dbReference type="ARBA" id="ARBA00011738"/>
    </source>
</evidence>
<dbReference type="EC" id="1.3.-.-" evidence="14"/>
<keyword evidence="8 14" id="KW-0963">Cytoplasm</keyword>
<comment type="subunit">
    <text evidence="6">Heterotetramer of 2 PyrK and 2 PyrD type B subunits.</text>
</comment>
<evidence type="ECO:0000256" key="9">
    <source>
        <dbReference type="ARBA" id="ARBA00022630"/>
    </source>
</evidence>
<sequence>MTWRPDLSVKISKLMLKNPIMPASGTFGTEMSPFIDFNRLGAIVPKSITLNERSGNKGPRICEVEGGMINSIGIQSKGIDYYTEHIIPDFAKYDVPLIASISGDTIDEFAILAERLTGIDRVAGLELNISCPNLRNNGIAFGMDEKTTNELIRTVRQVTDKPLIAKLSPNVTHIQDTALAAEKGGADALTVANTFLAMAIDTETRKPKIGNLMGGFSGPAVKPLIIRLIFQVHQVTSLPIIGSGGAMTGQDVIEMILAGASAVQVGTANFMKPAAMLDIIDEIADYMMRHHIDKIADLIGKIDLE</sequence>
<dbReference type="EMBL" id="BMOK01000002">
    <property type="protein sequence ID" value="GGL44494.1"/>
    <property type="molecule type" value="Genomic_DNA"/>
</dbReference>
<keyword evidence="10 14" id="KW-0288">FMN</keyword>
<comment type="subcellular location">
    <subcellularLocation>
        <location evidence="3 14">Cytoplasm</location>
    </subcellularLocation>
</comment>
<evidence type="ECO:0000256" key="4">
    <source>
        <dbReference type="ARBA" id="ARBA00004715"/>
    </source>
</evidence>
<comment type="pathway">
    <text evidence="4">Pyrimidine metabolism; UMP biosynthesis via de novo pathway; orotate from (S)-dihydroorotate (NAD(+) route): step 1/1.</text>
</comment>
<feature type="binding site" evidence="14">
    <location>
        <position position="166"/>
    </location>
    <ligand>
        <name>FMN</name>
        <dbReference type="ChEBI" id="CHEBI:58210"/>
    </ligand>
</feature>
<dbReference type="Proteomes" id="UP000654670">
    <property type="component" value="Unassembled WGS sequence"/>
</dbReference>
<dbReference type="HAMAP" id="MF_00224">
    <property type="entry name" value="DHO_dh_type1"/>
    <property type="match status" value="1"/>
</dbReference>
<comment type="caution">
    <text evidence="16">The sequence shown here is derived from an EMBL/GenBank/DDBJ whole genome shotgun (WGS) entry which is preliminary data.</text>
</comment>
<dbReference type="PIRSF" id="PIRSF000164">
    <property type="entry name" value="DHO_oxidase"/>
    <property type="match status" value="1"/>
</dbReference>
<dbReference type="InterPro" id="IPR024920">
    <property type="entry name" value="Dihydroorotate_DH_1"/>
</dbReference>
<comment type="catalytic activity">
    <reaction evidence="13">
        <text>(S)-dihydroorotate + NAD(+) = orotate + NADH + H(+)</text>
        <dbReference type="Rhea" id="RHEA:13513"/>
        <dbReference type="ChEBI" id="CHEBI:15378"/>
        <dbReference type="ChEBI" id="CHEBI:30839"/>
        <dbReference type="ChEBI" id="CHEBI:30864"/>
        <dbReference type="ChEBI" id="CHEBI:57540"/>
        <dbReference type="ChEBI" id="CHEBI:57945"/>
        <dbReference type="EC" id="1.3.1.14"/>
    </reaction>
</comment>
<evidence type="ECO:0000313" key="17">
    <source>
        <dbReference type="Proteomes" id="UP000654670"/>
    </source>
</evidence>
<evidence type="ECO:0000256" key="12">
    <source>
        <dbReference type="ARBA" id="ARBA00023002"/>
    </source>
</evidence>
<keyword evidence="17" id="KW-1185">Reference proteome</keyword>
<dbReference type="PANTHER" id="PTHR48109">
    <property type="entry name" value="DIHYDROOROTATE DEHYDROGENASE (QUINONE), MITOCHONDRIAL-RELATED"/>
    <property type="match status" value="1"/>
</dbReference>
<evidence type="ECO:0000256" key="1">
    <source>
        <dbReference type="ARBA" id="ARBA00001694"/>
    </source>
</evidence>
<protein>
    <recommendedName>
        <fullName evidence="14">Dihydroorotate dehydrogenase</fullName>
        <shortName evidence="14">DHOD</shortName>
        <shortName evidence="14">DHODase</shortName>
        <shortName evidence="14">DHOdehase</shortName>
        <ecNumber evidence="14">1.3.-.-</ecNumber>
    </recommendedName>
</protein>
<evidence type="ECO:0000256" key="13">
    <source>
        <dbReference type="ARBA" id="ARBA00048996"/>
    </source>
</evidence>
<comment type="function">
    <text evidence="2">Catalyzes the conversion of dihydroorotate to orotate with NAD(+) as electron acceptor.</text>
</comment>
<dbReference type="PANTHER" id="PTHR48109:SF1">
    <property type="entry name" value="DIHYDROOROTATE DEHYDROGENASE (FUMARATE)"/>
    <property type="match status" value="1"/>
</dbReference>
<dbReference type="SUPFAM" id="SSF51395">
    <property type="entry name" value="FMN-linked oxidoreductases"/>
    <property type="match status" value="1"/>
</dbReference>
<feature type="binding site" evidence="14">
    <location>
        <begin position="46"/>
        <end position="47"/>
    </location>
    <ligand>
        <name>FMN</name>
        <dbReference type="ChEBI" id="CHEBI:58210"/>
    </ligand>
</feature>
<dbReference type="AlphaFoldDB" id="A0A917RYF9"/>
<dbReference type="GO" id="GO:0044205">
    <property type="term" value="P:'de novo' UMP biosynthetic process"/>
    <property type="evidence" value="ECO:0007669"/>
    <property type="project" value="UniProtKB-UniRule"/>
</dbReference>
<evidence type="ECO:0000256" key="6">
    <source>
        <dbReference type="ARBA" id="ARBA00011669"/>
    </source>
</evidence>
<accession>A0A917RYF9</accession>
<dbReference type="GO" id="GO:0006207">
    <property type="term" value="P:'de novo' pyrimidine nucleobase biosynthetic process"/>
    <property type="evidence" value="ECO:0007669"/>
    <property type="project" value="InterPro"/>
</dbReference>
<evidence type="ECO:0000256" key="3">
    <source>
        <dbReference type="ARBA" id="ARBA00004496"/>
    </source>
</evidence>
<comment type="catalytic activity">
    <reaction evidence="14">
        <text>(S)-dihydroorotate + A = orotate + AH2</text>
        <dbReference type="Rhea" id="RHEA:18073"/>
        <dbReference type="ChEBI" id="CHEBI:13193"/>
        <dbReference type="ChEBI" id="CHEBI:17499"/>
        <dbReference type="ChEBI" id="CHEBI:30839"/>
        <dbReference type="ChEBI" id="CHEBI:30864"/>
    </reaction>
</comment>
<feature type="binding site" evidence="14">
    <location>
        <position position="218"/>
    </location>
    <ligand>
        <name>FMN</name>
        <dbReference type="ChEBI" id="CHEBI:58210"/>
    </ligand>
</feature>
<keyword evidence="12 14" id="KW-0560">Oxidoreductase</keyword>
<feature type="binding site" evidence="14">
    <location>
        <position position="128"/>
    </location>
    <ligand>
        <name>FMN</name>
        <dbReference type="ChEBI" id="CHEBI:58210"/>
    </ligand>
</feature>
<name>A0A917RYF9_9BACL</name>
<dbReference type="InterPro" id="IPR050074">
    <property type="entry name" value="DHO_dehydrogenase"/>
</dbReference>
<dbReference type="NCBIfam" id="TIGR01037">
    <property type="entry name" value="pyrD_sub1_fam"/>
    <property type="match status" value="1"/>
</dbReference>
<evidence type="ECO:0000256" key="10">
    <source>
        <dbReference type="ARBA" id="ARBA00022643"/>
    </source>
</evidence>
<comment type="similarity">
    <text evidence="5 14">Belongs to the dihydroorotate dehydrogenase family. Type 1 subfamily.</text>
</comment>
<evidence type="ECO:0000256" key="11">
    <source>
        <dbReference type="ARBA" id="ARBA00022975"/>
    </source>
</evidence>
<feature type="binding site" evidence="14">
    <location>
        <position position="128"/>
    </location>
    <ligand>
        <name>substrate</name>
    </ligand>
</feature>
<keyword evidence="11 14" id="KW-0665">Pyrimidine biosynthesis</keyword>
<evidence type="ECO:0000256" key="8">
    <source>
        <dbReference type="ARBA" id="ARBA00022490"/>
    </source>
</evidence>
<feature type="active site" description="Nucleophile" evidence="14">
    <location>
        <position position="131"/>
    </location>
</feature>
<comment type="cofactor">
    <cofactor evidence="14">
        <name>FMN</name>
        <dbReference type="ChEBI" id="CHEBI:58210"/>
    </cofactor>
    <text evidence="14">Binds 1 FMN per subunit.</text>
</comment>
<proteinExistence type="inferred from homology"/>
<feature type="binding site" evidence="14">
    <location>
        <begin position="266"/>
        <end position="267"/>
    </location>
    <ligand>
        <name>FMN</name>
        <dbReference type="ChEBI" id="CHEBI:58210"/>
    </ligand>
</feature>
<dbReference type="InterPro" id="IPR005720">
    <property type="entry name" value="Dihydroorotate_DH_cat"/>
</dbReference>
<dbReference type="GO" id="GO:0004589">
    <property type="term" value="F:dihydroorotate dehydrogenase (NAD+) activity"/>
    <property type="evidence" value="ECO:0007669"/>
    <property type="project" value="UniProtKB-EC"/>
</dbReference>
<dbReference type="GO" id="GO:0005737">
    <property type="term" value="C:cytoplasm"/>
    <property type="evidence" value="ECO:0007669"/>
    <property type="project" value="UniProtKB-SubCell"/>
</dbReference>
<feature type="binding site" evidence="14">
    <location>
        <position position="24"/>
    </location>
    <ligand>
        <name>FMN</name>
        <dbReference type="ChEBI" id="CHEBI:58210"/>
    </ligand>
</feature>
<dbReference type="RefSeq" id="WP_188801569.1">
    <property type="nucleotide sequence ID" value="NZ_BMOK01000002.1"/>
</dbReference>
<dbReference type="InterPro" id="IPR013785">
    <property type="entry name" value="Aldolase_TIM"/>
</dbReference>
<dbReference type="Pfam" id="PF01180">
    <property type="entry name" value="DHO_dh"/>
    <property type="match status" value="1"/>
</dbReference>
<dbReference type="Gene3D" id="3.20.20.70">
    <property type="entry name" value="Aldolase class I"/>
    <property type="match status" value="1"/>
</dbReference>
<evidence type="ECO:0000256" key="2">
    <source>
        <dbReference type="ARBA" id="ARBA00003616"/>
    </source>
</evidence>
<organism evidence="16 17">
    <name type="scientific">Sporolactobacillus putidus</name>
    <dbReference type="NCBI Taxonomy" id="492735"/>
    <lineage>
        <taxon>Bacteria</taxon>
        <taxon>Bacillati</taxon>
        <taxon>Bacillota</taxon>
        <taxon>Bacilli</taxon>
        <taxon>Bacillales</taxon>
        <taxon>Sporolactobacillaceae</taxon>
        <taxon>Sporolactobacillus</taxon>
    </lineage>
</organism>